<dbReference type="Pfam" id="PF13442">
    <property type="entry name" value="Cytochrome_CBB3"/>
    <property type="match status" value="1"/>
</dbReference>
<dbReference type="InterPro" id="IPR009056">
    <property type="entry name" value="Cyt_c-like_dom"/>
</dbReference>
<feature type="transmembrane region" description="Helical" evidence="5">
    <location>
        <begin position="60"/>
        <end position="80"/>
    </location>
</feature>
<proteinExistence type="predicted"/>
<evidence type="ECO:0000256" key="3">
    <source>
        <dbReference type="ARBA" id="ARBA00023004"/>
    </source>
</evidence>
<evidence type="ECO:0000256" key="5">
    <source>
        <dbReference type="SAM" id="Phobius"/>
    </source>
</evidence>
<dbReference type="Proteomes" id="UP000575083">
    <property type="component" value="Unassembled WGS sequence"/>
</dbReference>
<evidence type="ECO:0000256" key="4">
    <source>
        <dbReference type="PROSITE-ProRule" id="PRU00433"/>
    </source>
</evidence>
<organism evidence="7 8">
    <name type="scientific">Acidovorax soli</name>
    <dbReference type="NCBI Taxonomy" id="592050"/>
    <lineage>
        <taxon>Bacteria</taxon>
        <taxon>Pseudomonadati</taxon>
        <taxon>Pseudomonadota</taxon>
        <taxon>Betaproteobacteria</taxon>
        <taxon>Burkholderiales</taxon>
        <taxon>Comamonadaceae</taxon>
        <taxon>Acidovorax</taxon>
    </lineage>
</organism>
<keyword evidence="8" id="KW-1185">Reference proteome</keyword>
<dbReference type="GO" id="GO:0009055">
    <property type="term" value="F:electron transfer activity"/>
    <property type="evidence" value="ECO:0007669"/>
    <property type="project" value="InterPro"/>
</dbReference>
<dbReference type="AlphaFoldDB" id="A0A7X0PGJ4"/>
<dbReference type="PANTHER" id="PTHR35008:SF9">
    <property type="entry name" value="CYTOCHROME C DOMAIN-CONTAINING PROTEIN"/>
    <property type="match status" value="1"/>
</dbReference>
<reference evidence="7 8" key="1">
    <citation type="submission" date="2020-08" db="EMBL/GenBank/DDBJ databases">
        <title>Functional genomics of gut bacteria from endangered species of beetles.</title>
        <authorList>
            <person name="Carlos-Shanley C."/>
        </authorList>
    </citation>
    <scope>NUCLEOTIDE SEQUENCE [LARGE SCALE GENOMIC DNA]</scope>
    <source>
        <strain evidence="7 8">S00198</strain>
    </source>
</reference>
<dbReference type="InterPro" id="IPR051459">
    <property type="entry name" value="Cytochrome_c-type_DH"/>
</dbReference>
<keyword evidence="3 4" id="KW-0408">Iron</keyword>
<comment type="caution">
    <text evidence="7">The sequence shown here is derived from an EMBL/GenBank/DDBJ whole genome shotgun (WGS) entry which is preliminary data.</text>
</comment>
<name>A0A7X0PGJ4_9BURK</name>
<evidence type="ECO:0000313" key="7">
    <source>
        <dbReference type="EMBL" id="MBB6561550.1"/>
    </source>
</evidence>
<dbReference type="RefSeq" id="WP_260420319.1">
    <property type="nucleotide sequence ID" value="NZ_JACHLK010000009.1"/>
</dbReference>
<evidence type="ECO:0000259" key="6">
    <source>
        <dbReference type="PROSITE" id="PS51007"/>
    </source>
</evidence>
<evidence type="ECO:0000313" key="8">
    <source>
        <dbReference type="Proteomes" id="UP000575083"/>
    </source>
</evidence>
<evidence type="ECO:0000256" key="2">
    <source>
        <dbReference type="ARBA" id="ARBA00022723"/>
    </source>
</evidence>
<dbReference type="PROSITE" id="PS51007">
    <property type="entry name" value="CYTC"/>
    <property type="match status" value="1"/>
</dbReference>
<protein>
    <submittedName>
        <fullName evidence="7">Mono/diheme cytochrome c family protein</fullName>
    </submittedName>
</protein>
<dbReference type="PANTHER" id="PTHR35008">
    <property type="entry name" value="BLL4482 PROTEIN-RELATED"/>
    <property type="match status" value="1"/>
</dbReference>
<feature type="domain" description="Cytochrome c" evidence="6">
    <location>
        <begin position="125"/>
        <end position="216"/>
    </location>
</feature>
<keyword evidence="1 4" id="KW-0349">Heme</keyword>
<keyword evidence="5" id="KW-0812">Transmembrane</keyword>
<keyword evidence="5" id="KW-0472">Membrane</keyword>
<dbReference type="GO" id="GO:0046872">
    <property type="term" value="F:metal ion binding"/>
    <property type="evidence" value="ECO:0007669"/>
    <property type="project" value="UniProtKB-KW"/>
</dbReference>
<dbReference type="InterPro" id="IPR036909">
    <property type="entry name" value="Cyt_c-like_dom_sf"/>
</dbReference>
<keyword evidence="2 4" id="KW-0479">Metal-binding</keyword>
<dbReference type="Gene3D" id="1.10.760.10">
    <property type="entry name" value="Cytochrome c-like domain"/>
    <property type="match status" value="1"/>
</dbReference>
<dbReference type="GO" id="GO:0020037">
    <property type="term" value="F:heme binding"/>
    <property type="evidence" value="ECO:0007669"/>
    <property type="project" value="InterPro"/>
</dbReference>
<dbReference type="EMBL" id="JACHLK010000009">
    <property type="protein sequence ID" value="MBB6561550.1"/>
    <property type="molecule type" value="Genomic_DNA"/>
</dbReference>
<evidence type="ECO:0000256" key="1">
    <source>
        <dbReference type="ARBA" id="ARBA00022617"/>
    </source>
</evidence>
<feature type="transmembrane region" description="Helical" evidence="5">
    <location>
        <begin position="87"/>
        <end position="107"/>
    </location>
</feature>
<gene>
    <name evidence="7" type="ORF">HNP48_004244</name>
</gene>
<keyword evidence="5" id="KW-1133">Transmembrane helix</keyword>
<sequence>MSPDLLNGLLEGLHAAQQGLRALLHALGWAPDVHGQPSWPLAHRIAAEMLVVDAGHARRVLGALACTGAALVLLALALPWRRARWPLAALAATVLVLAPWPPAHLLLAPAVPTSLHQSPTGFRAAGIVRGQAIYQQHCVRCHGTDGRGEGPDAPQLVQWPPNLNGALLWKRLDGELFWRVREGMHNRAGVPTMPGTGAALSDQQIWEVLDYLQAHAAGQMLRESGTWDRPVRLPGMALDCRQGRSRQSRDLVGQRVRVAVAGPGVAPVADDPRLVTLVAGTLPPGADPECMPQGDAQAVEQALGLVLGIPAAELPGYQLIVDRSGWLRARGQPGQAAWSEDDLVCRSTTVPRAPLDGPVAASGTPQGDGLEALIRRMDAEPVRLTRGGFPH</sequence>
<dbReference type="SUPFAM" id="SSF46626">
    <property type="entry name" value="Cytochrome c"/>
    <property type="match status" value="1"/>
</dbReference>
<accession>A0A7X0PGJ4</accession>